<keyword evidence="2 5" id="KW-0812">Transmembrane</keyword>
<keyword evidence="3 5" id="KW-1133">Transmembrane helix</keyword>
<comment type="caution">
    <text evidence="7">The sequence shown here is derived from an EMBL/GenBank/DDBJ whole genome shotgun (WGS) entry which is preliminary data.</text>
</comment>
<evidence type="ECO:0000256" key="2">
    <source>
        <dbReference type="ARBA" id="ARBA00022692"/>
    </source>
</evidence>
<evidence type="ECO:0000256" key="1">
    <source>
        <dbReference type="ARBA" id="ARBA00004141"/>
    </source>
</evidence>
<feature type="transmembrane region" description="Helical" evidence="5">
    <location>
        <begin position="102"/>
        <end position="119"/>
    </location>
</feature>
<dbReference type="GO" id="GO:0016020">
    <property type="term" value="C:membrane"/>
    <property type="evidence" value="ECO:0007669"/>
    <property type="project" value="UniProtKB-SubCell"/>
</dbReference>
<feature type="transmembrane region" description="Helical" evidence="5">
    <location>
        <begin position="168"/>
        <end position="185"/>
    </location>
</feature>
<feature type="transmembrane region" description="Helical" evidence="5">
    <location>
        <begin position="126"/>
        <end position="148"/>
    </location>
</feature>
<name>A0A844AYY2_9BURK</name>
<evidence type="ECO:0000256" key="4">
    <source>
        <dbReference type="ARBA" id="ARBA00023136"/>
    </source>
</evidence>
<dbReference type="Pfam" id="PF04932">
    <property type="entry name" value="Wzy_C"/>
    <property type="match status" value="1"/>
</dbReference>
<keyword evidence="4 5" id="KW-0472">Membrane</keyword>
<comment type="subcellular location">
    <subcellularLocation>
        <location evidence="1">Membrane</location>
        <topology evidence="1">Multi-pass membrane protein</topology>
    </subcellularLocation>
</comment>
<dbReference type="Proteomes" id="UP000487350">
    <property type="component" value="Unassembled WGS sequence"/>
</dbReference>
<proteinExistence type="predicted"/>
<feature type="transmembrane region" description="Helical" evidence="5">
    <location>
        <begin position="217"/>
        <end position="235"/>
    </location>
</feature>
<dbReference type="RefSeq" id="WP_153587062.1">
    <property type="nucleotide sequence ID" value="NZ_WJBU01000033.1"/>
</dbReference>
<dbReference type="AlphaFoldDB" id="A0A844AYY2"/>
<feature type="transmembrane region" description="Helical" evidence="5">
    <location>
        <begin position="12"/>
        <end position="31"/>
    </location>
</feature>
<feature type="transmembrane region" description="Helical" evidence="5">
    <location>
        <begin position="192"/>
        <end position="211"/>
    </location>
</feature>
<protein>
    <recommendedName>
        <fullName evidence="6">O-antigen ligase-related domain-containing protein</fullName>
    </recommendedName>
</protein>
<dbReference type="EMBL" id="WJBU01000033">
    <property type="protein sequence ID" value="MRD49770.1"/>
    <property type="molecule type" value="Genomic_DNA"/>
</dbReference>
<dbReference type="PANTHER" id="PTHR37422:SF13">
    <property type="entry name" value="LIPOPOLYSACCHARIDE BIOSYNTHESIS PROTEIN PA4999-RELATED"/>
    <property type="match status" value="1"/>
</dbReference>
<dbReference type="OrthoDB" id="8576060at2"/>
<sequence>MESGSAHDESSIAGALSVAIIAAGLLLAPAFGATTEELLQDTLKSMVVSCAVLAAAVVFFWQERDRTEAVASHAVVGLPLMLMVYALCSMAWSHTYLAGVEAIRWFVFAVLVWLGMNALTRERLVWLAWGVHLGGAMASAWAVLQFWGQFNLFPQGPPPASTFINRNFFAEFAVCTLPFGAILLARMRSSAGVAMLSFSTGLVVLAIFMTGTRAALVALWLQLLILFPLVVWKFGRALALARWSLPTRLVAVVVLLATVVGLGLIPSGNAVIVQEARGSNALERGFKRTGSISPDDPSLGVRMTMWRATLDMIAVHPIAGVGAGAWENEVPLYQAKGSQLETDYYVHNEYLQLVAEYGVVGWLFLLGLLTFALEAIRRTWVEKHDREEAAWRCVLLCSLAALAVVSSIGFPWRMAVTGALFAVCLAGLGASDMRLGFVTRWSAMRLVWSPLASKIALGFSAAALSLAIYISWQAAVCERDLIRASKLALEISSSTNPRDPLWNDKKRELLELASAGIAINPHYRKITPTIADDMASWGDWRNAVWIWESVLHSRPHVVAIMANVARGYVVMEDYANARVWLDKARRAQPDATAIKSLEVILLARTHDEASALKIVREAIAAKSYDFDLVNTGFTLAGRAGDYELAATAMRLRIARWPASAAQGYMQLGVMYHAAVRDPQQALESFRKAKEAAQPGEWASLSARVPADYREQLGLPPVAVPQVPPAPQMSSSKG</sequence>
<keyword evidence="8" id="KW-1185">Reference proteome</keyword>
<reference evidence="7 8" key="1">
    <citation type="submission" date="2019-11" db="EMBL/GenBank/DDBJ databases">
        <title>Caenimonas koreensis gen. nov., sp. nov., isolated from activated sludge.</title>
        <authorList>
            <person name="Seung H.R."/>
        </authorList>
    </citation>
    <scope>NUCLEOTIDE SEQUENCE [LARGE SCALE GENOMIC DNA]</scope>
    <source>
        <strain evidence="7 8">EMB320</strain>
    </source>
</reference>
<dbReference type="Gene3D" id="1.25.40.10">
    <property type="entry name" value="Tetratricopeptide repeat domain"/>
    <property type="match status" value="1"/>
</dbReference>
<gene>
    <name evidence="7" type="ORF">GHT07_21080</name>
</gene>
<dbReference type="PANTHER" id="PTHR37422">
    <property type="entry name" value="TEICHURONIC ACID BIOSYNTHESIS PROTEIN TUAE"/>
    <property type="match status" value="1"/>
</dbReference>
<dbReference type="InterPro" id="IPR011990">
    <property type="entry name" value="TPR-like_helical_dom_sf"/>
</dbReference>
<feature type="transmembrane region" description="Helical" evidence="5">
    <location>
        <begin position="414"/>
        <end position="430"/>
    </location>
</feature>
<dbReference type="InterPro" id="IPR051533">
    <property type="entry name" value="WaaL-like"/>
</dbReference>
<evidence type="ECO:0000256" key="5">
    <source>
        <dbReference type="SAM" id="Phobius"/>
    </source>
</evidence>
<feature type="transmembrane region" description="Helical" evidence="5">
    <location>
        <begin position="43"/>
        <end position="61"/>
    </location>
</feature>
<dbReference type="SUPFAM" id="SSF48452">
    <property type="entry name" value="TPR-like"/>
    <property type="match status" value="1"/>
</dbReference>
<evidence type="ECO:0000313" key="8">
    <source>
        <dbReference type="Proteomes" id="UP000487350"/>
    </source>
</evidence>
<feature type="domain" description="O-antigen ligase-related" evidence="6">
    <location>
        <begin position="201"/>
        <end position="366"/>
    </location>
</feature>
<feature type="transmembrane region" description="Helical" evidence="5">
    <location>
        <begin position="73"/>
        <end position="96"/>
    </location>
</feature>
<feature type="transmembrane region" description="Helical" evidence="5">
    <location>
        <begin position="247"/>
        <end position="265"/>
    </location>
</feature>
<evidence type="ECO:0000313" key="7">
    <source>
        <dbReference type="EMBL" id="MRD49770.1"/>
    </source>
</evidence>
<accession>A0A844AYY2</accession>
<organism evidence="7 8">
    <name type="scientific">Caenimonas koreensis DSM 17982</name>
    <dbReference type="NCBI Taxonomy" id="1121255"/>
    <lineage>
        <taxon>Bacteria</taxon>
        <taxon>Pseudomonadati</taxon>
        <taxon>Pseudomonadota</taxon>
        <taxon>Betaproteobacteria</taxon>
        <taxon>Burkholderiales</taxon>
        <taxon>Comamonadaceae</taxon>
        <taxon>Caenimonas</taxon>
    </lineage>
</organism>
<feature type="transmembrane region" description="Helical" evidence="5">
    <location>
        <begin position="359"/>
        <end position="377"/>
    </location>
</feature>
<evidence type="ECO:0000259" key="6">
    <source>
        <dbReference type="Pfam" id="PF04932"/>
    </source>
</evidence>
<feature type="transmembrane region" description="Helical" evidence="5">
    <location>
        <begin position="389"/>
        <end position="408"/>
    </location>
</feature>
<dbReference type="InterPro" id="IPR007016">
    <property type="entry name" value="O-antigen_ligase-rel_domated"/>
</dbReference>
<feature type="transmembrane region" description="Helical" evidence="5">
    <location>
        <begin position="451"/>
        <end position="472"/>
    </location>
</feature>
<evidence type="ECO:0000256" key="3">
    <source>
        <dbReference type="ARBA" id="ARBA00022989"/>
    </source>
</evidence>